<feature type="region of interest" description="Disordered" evidence="1">
    <location>
        <begin position="1"/>
        <end position="42"/>
    </location>
</feature>
<feature type="region of interest" description="Disordered" evidence="1">
    <location>
        <begin position="70"/>
        <end position="109"/>
    </location>
</feature>
<gene>
    <name evidence="2" type="ORF">K435DRAFT_58007</name>
</gene>
<evidence type="ECO:0000313" key="2">
    <source>
        <dbReference type="EMBL" id="THU97627.1"/>
    </source>
</evidence>
<feature type="compositionally biased region" description="Pro residues" evidence="1">
    <location>
        <begin position="409"/>
        <end position="430"/>
    </location>
</feature>
<dbReference type="Proteomes" id="UP000297245">
    <property type="component" value="Unassembled WGS sequence"/>
</dbReference>
<dbReference type="OrthoDB" id="2507336at2759"/>
<feature type="compositionally biased region" description="Basic and acidic residues" evidence="1">
    <location>
        <begin position="13"/>
        <end position="42"/>
    </location>
</feature>
<accession>A0A4S8M5U3</accession>
<feature type="region of interest" description="Disordered" evidence="1">
    <location>
        <begin position="401"/>
        <end position="527"/>
    </location>
</feature>
<reference evidence="2 3" key="1">
    <citation type="journal article" date="2019" name="Nat. Ecol. Evol.">
        <title>Megaphylogeny resolves global patterns of mushroom evolution.</title>
        <authorList>
            <person name="Varga T."/>
            <person name="Krizsan K."/>
            <person name="Foldi C."/>
            <person name="Dima B."/>
            <person name="Sanchez-Garcia M."/>
            <person name="Sanchez-Ramirez S."/>
            <person name="Szollosi G.J."/>
            <person name="Szarkandi J.G."/>
            <person name="Papp V."/>
            <person name="Albert L."/>
            <person name="Andreopoulos W."/>
            <person name="Angelini C."/>
            <person name="Antonin V."/>
            <person name="Barry K.W."/>
            <person name="Bougher N.L."/>
            <person name="Buchanan P."/>
            <person name="Buyck B."/>
            <person name="Bense V."/>
            <person name="Catcheside P."/>
            <person name="Chovatia M."/>
            <person name="Cooper J."/>
            <person name="Damon W."/>
            <person name="Desjardin D."/>
            <person name="Finy P."/>
            <person name="Geml J."/>
            <person name="Haridas S."/>
            <person name="Hughes K."/>
            <person name="Justo A."/>
            <person name="Karasinski D."/>
            <person name="Kautmanova I."/>
            <person name="Kiss B."/>
            <person name="Kocsube S."/>
            <person name="Kotiranta H."/>
            <person name="LaButti K.M."/>
            <person name="Lechner B.E."/>
            <person name="Liimatainen K."/>
            <person name="Lipzen A."/>
            <person name="Lukacs Z."/>
            <person name="Mihaltcheva S."/>
            <person name="Morgado L.N."/>
            <person name="Niskanen T."/>
            <person name="Noordeloos M.E."/>
            <person name="Ohm R.A."/>
            <person name="Ortiz-Santana B."/>
            <person name="Ovrebo C."/>
            <person name="Racz N."/>
            <person name="Riley R."/>
            <person name="Savchenko A."/>
            <person name="Shiryaev A."/>
            <person name="Soop K."/>
            <person name="Spirin V."/>
            <person name="Szebenyi C."/>
            <person name="Tomsovsky M."/>
            <person name="Tulloss R.E."/>
            <person name="Uehling J."/>
            <person name="Grigoriev I.V."/>
            <person name="Vagvolgyi C."/>
            <person name="Papp T."/>
            <person name="Martin F.M."/>
            <person name="Miettinen O."/>
            <person name="Hibbett D.S."/>
            <person name="Nagy L.G."/>
        </authorList>
    </citation>
    <scope>NUCLEOTIDE SEQUENCE [LARGE SCALE GENOMIC DNA]</scope>
    <source>
        <strain evidence="2 3">CBS 962.96</strain>
    </source>
</reference>
<keyword evidence="3" id="KW-1185">Reference proteome</keyword>
<sequence length="527" mass="60510">MEHQLAEAVDTTRQGEEQRDHAAHAAEEQREQEFRQHEEDRNRIFLENEDRRNIQAQETQRVMEEAEARLAALPPPREPSIRHGVLPGEEGEAGELLETQTLQERPSDVQSIAESVRRSYQDAADRHAKEIREVIDMEREDHAREREAEAIERSRLQAEADAARFTLDEQRDNRIKELEEEVARLREELETEKASKTMQEMDLENKEQERHEREERDEGFRAQLSDITNLVNDQRAIMDEKKRVCDERWVLKEERRREKDAYAIETRDMVSQLYAMVQEEIHKKDERREAKAGQPGPQEIIAELSRQNQELKELLQSVSDAWREDCERHHIETINTVRETAHEQVPFNVQGYLDEFSKALAAEVRMLLGEVGKLREERRGLLHEIGYLFCIRSKYGPGGEFEGDWKPAPGMPGGPPAEEPPPPPEPPAPEVPQARPGWRQVTQRSRRTRRREAAPPAAPPPPPGGPGGPGLPPPVMDPRRQVHSWATWQPNPDLQPSPPSHEPTLLVPDQSSPGLFGPRTPRGSVHG</sequence>
<protein>
    <submittedName>
        <fullName evidence="2">Uncharacterized protein</fullName>
    </submittedName>
</protein>
<name>A0A4S8M5U3_DENBC</name>
<feature type="compositionally biased region" description="Pro residues" evidence="1">
    <location>
        <begin position="456"/>
        <end position="476"/>
    </location>
</feature>
<feature type="compositionally biased region" description="Basic and acidic residues" evidence="1">
    <location>
        <begin position="203"/>
        <end position="220"/>
    </location>
</feature>
<dbReference type="AlphaFoldDB" id="A0A4S8M5U3"/>
<feature type="compositionally biased region" description="Low complexity" evidence="1">
    <location>
        <begin position="431"/>
        <end position="443"/>
    </location>
</feature>
<evidence type="ECO:0000256" key="1">
    <source>
        <dbReference type="SAM" id="MobiDB-lite"/>
    </source>
</evidence>
<feature type="region of interest" description="Disordered" evidence="1">
    <location>
        <begin position="189"/>
        <end position="221"/>
    </location>
</feature>
<organism evidence="2 3">
    <name type="scientific">Dendrothele bispora (strain CBS 962.96)</name>
    <dbReference type="NCBI Taxonomy" id="1314807"/>
    <lineage>
        <taxon>Eukaryota</taxon>
        <taxon>Fungi</taxon>
        <taxon>Dikarya</taxon>
        <taxon>Basidiomycota</taxon>
        <taxon>Agaricomycotina</taxon>
        <taxon>Agaricomycetes</taxon>
        <taxon>Agaricomycetidae</taxon>
        <taxon>Agaricales</taxon>
        <taxon>Agaricales incertae sedis</taxon>
        <taxon>Dendrothele</taxon>
    </lineage>
</organism>
<evidence type="ECO:0000313" key="3">
    <source>
        <dbReference type="Proteomes" id="UP000297245"/>
    </source>
</evidence>
<dbReference type="EMBL" id="ML179151">
    <property type="protein sequence ID" value="THU97627.1"/>
    <property type="molecule type" value="Genomic_DNA"/>
</dbReference>
<proteinExistence type="predicted"/>